<feature type="domain" description="HTH lysR-type" evidence="5">
    <location>
        <begin position="1"/>
        <end position="43"/>
    </location>
</feature>
<evidence type="ECO:0000256" key="1">
    <source>
        <dbReference type="ARBA" id="ARBA00009437"/>
    </source>
</evidence>
<dbReference type="Gene3D" id="3.40.190.10">
    <property type="entry name" value="Periplasmic binding protein-like II"/>
    <property type="match status" value="2"/>
</dbReference>
<evidence type="ECO:0000256" key="4">
    <source>
        <dbReference type="ARBA" id="ARBA00023163"/>
    </source>
</evidence>
<protein>
    <submittedName>
        <fullName evidence="7">Gcv operon activator</fullName>
    </submittedName>
</protein>
<dbReference type="PRINTS" id="PR00039">
    <property type="entry name" value="HTHLYSR"/>
</dbReference>
<proteinExistence type="inferred from homology"/>
<dbReference type="GO" id="GO:0043565">
    <property type="term" value="F:sequence-specific DNA binding"/>
    <property type="evidence" value="ECO:0007669"/>
    <property type="project" value="TreeGrafter"/>
</dbReference>
<keyword evidence="3" id="KW-0238">DNA-binding</keyword>
<dbReference type="GO" id="GO:0003700">
    <property type="term" value="F:DNA-binding transcription factor activity"/>
    <property type="evidence" value="ECO:0007669"/>
    <property type="project" value="InterPro"/>
</dbReference>
<organism evidence="7 9">
    <name type="scientific">Thalassovita autumnalis</name>
    <dbReference type="NCBI Taxonomy" id="2072972"/>
    <lineage>
        <taxon>Bacteria</taxon>
        <taxon>Pseudomonadati</taxon>
        <taxon>Pseudomonadota</taxon>
        <taxon>Alphaproteobacteria</taxon>
        <taxon>Rhodobacterales</taxon>
        <taxon>Roseobacteraceae</taxon>
        <taxon>Thalassovita</taxon>
    </lineage>
</organism>
<keyword evidence="8" id="KW-1185">Reference proteome</keyword>
<dbReference type="SUPFAM" id="SSF46785">
    <property type="entry name" value="Winged helix' DNA-binding domain"/>
    <property type="match status" value="1"/>
</dbReference>
<sequence>MSFAKAAEELHVTPAALSYQIKSLEEHLGTPLFIRLNRAVELTEAGRALSPGASEAFQTLTNAWRATRRLQDNTTLNVTAGPAFTAKWMAPRLYEFARAHPEVDLRFSASLRMMDFERDEVDVAIRFGYGPDHGVWSQKLSSEWFTPVMLPEMAERYPTPESLTKAPLIFDESTDFLKPACDWPAWFRAMGVDFTPSHGLHFSGADHAVDAALAGGGVVLGRRAMVIKDIYDGRLVAPYGVGLGTKAHFRFLCRKGTENRPHIVALREWMLAEIAKTISVHNALTIIPVEDVPAP</sequence>
<dbReference type="InterPro" id="IPR036390">
    <property type="entry name" value="WH_DNA-bd_sf"/>
</dbReference>
<dbReference type="CDD" id="cd08432">
    <property type="entry name" value="PBP2_GcdR_TrpI_HvrB_AmpR_like"/>
    <property type="match status" value="1"/>
</dbReference>
<dbReference type="InterPro" id="IPR005119">
    <property type="entry name" value="LysR_subst-bd"/>
</dbReference>
<dbReference type="PROSITE" id="PS50931">
    <property type="entry name" value="HTH_LYSR"/>
    <property type="match status" value="1"/>
</dbReference>
<evidence type="ECO:0000313" key="7">
    <source>
        <dbReference type="EMBL" id="CUH73924.1"/>
    </source>
</evidence>
<dbReference type="Pfam" id="PF03466">
    <property type="entry name" value="LysR_substrate"/>
    <property type="match status" value="1"/>
</dbReference>
<dbReference type="PANTHER" id="PTHR30537">
    <property type="entry name" value="HTH-TYPE TRANSCRIPTIONAL REGULATOR"/>
    <property type="match status" value="1"/>
</dbReference>
<dbReference type="Proteomes" id="UP000051086">
    <property type="component" value="Unassembled WGS sequence"/>
</dbReference>
<keyword evidence="4" id="KW-0804">Transcription</keyword>
<dbReference type="InterPro" id="IPR000847">
    <property type="entry name" value="LysR_HTH_N"/>
</dbReference>
<evidence type="ECO:0000256" key="3">
    <source>
        <dbReference type="ARBA" id="ARBA00023125"/>
    </source>
</evidence>
<dbReference type="EMBL" id="CYSC01000043">
    <property type="protein sequence ID" value="CUH73924.1"/>
    <property type="molecule type" value="Genomic_DNA"/>
</dbReference>
<dbReference type="PANTHER" id="PTHR30537:SF26">
    <property type="entry name" value="GLYCINE CLEAVAGE SYSTEM TRANSCRIPTIONAL ACTIVATOR"/>
    <property type="match status" value="1"/>
</dbReference>
<keyword evidence="2" id="KW-0805">Transcription regulation</keyword>
<dbReference type="Gene3D" id="1.10.10.10">
    <property type="entry name" value="Winged helix-like DNA-binding domain superfamily/Winged helix DNA-binding domain"/>
    <property type="match status" value="1"/>
</dbReference>
<dbReference type="AlphaFoldDB" id="A0A0N7LY74"/>
<dbReference type="Pfam" id="PF00126">
    <property type="entry name" value="HTH_1"/>
    <property type="match status" value="1"/>
</dbReference>
<dbReference type="SUPFAM" id="SSF53850">
    <property type="entry name" value="Periplasmic binding protein-like II"/>
    <property type="match status" value="1"/>
</dbReference>
<dbReference type="Proteomes" id="UP000051887">
    <property type="component" value="Unassembled WGS sequence"/>
</dbReference>
<name>A0A0N7LY74_9RHOB</name>
<evidence type="ECO:0000313" key="9">
    <source>
        <dbReference type="Proteomes" id="UP000051887"/>
    </source>
</evidence>
<comment type="similarity">
    <text evidence="1">Belongs to the LysR transcriptional regulatory family.</text>
</comment>
<dbReference type="InterPro" id="IPR058163">
    <property type="entry name" value="LysR-type_TF_proteobact-type"/>
</dbReference>
<dbReference type="NCBIfam" id="NF008352">
    <property type="entry name" value="PRK11139.1"/>
    <property type="match status" value="1"/>
</dbReference>
<accession>A0A0N7LY74</accession>
<reference evidence="6 8" key="2">
    <citation type="submission" date="2015-09" db="EMBL/GenBank/DDBJ databases">
        <authorList>
            <person name="Rodrigo-Torres L."/>
            <person name="Arahal D.R."/>
        </authorList>
    </citation>
    <scope>NUCLEOTIDE SEQUENCE [LARGE SCALE GENOMIC DNA]</scope>
    <source>
        <strain evidence="6 8">CECT 5118</strain>
    </source>
</reference>
<evidence type="ECO:0000259" key="5">
    <source>
        <dbReference type="PROSITE" id="PS50931"/>
    </source>
</evidence>
<reference evidence="7 9" key="1">
    <citation type="submission" date="2015-09" db="EMBL/GenBank/DDBJ databases">
        <authorList>
            <consortium name="Swine Surveillance"/>
        </authorList>
    </citation>
    <scope>NUCLEOTIDE SEQUENCE [LARGE SCALE GENOMIC DNA]</scope>
    <source>
        <strain evidence="7 9">5120</strain>
    </source>
</reference>
<evidence type="ECO:0000313" key="8">
    <source>
        <dbReference type="Proteomes" id="UP000051086"/>
    </source>
</evidence>
<gene>
    <name evidence="7" type="primary">gcvA_11</name>
    <name evidence="6" type="synonym">gcvA_6</name>
    <name evidence="6" type="ORF">TL5118_02226</name>
    <name evidence="7" type="ORF">TL5120_03741</name>
</gene>
<evidence type="ECO:0000256" key="2">
    <source>
        <dbReference type="ARBA" id="ARBA00023015"/>
    </source>
</evidence>
<evidence type="ECO:0000313" key="6">
    <source>
        <dbReference type="EMBL" id="CUH67525.1"/>
    </source>
</evidence>
<dbReference type="GO" id="GO:0006351">
    <property type="term" value="P:DNA-templated transcription"/>
    <property type="evidence" value="ECO:0007669"/>
    <property type="project" value="TreeGrafter"/>
</dbReference>
<dbReference type="EMBL" id="CYSB01000029">
    <property type="protein sequence ID" value="CUH67525.1"/>
    <property type="molecule type" value="Genomic_DNA"/>
</dbReference>
<dbReference type="InterPro" id="IPR036388">
    <property type="entry name" value="WH-like_DNA-bd_sf"/>
</dbReference>